<dbReference type="AlphaFoldDB" id="A0A518EYE0"/>
<accession>A0A518EYE0</accession>
<keyword evidence="3" id="KW-1185">Reference proteome</keyword>
<evidence type="ECO:0000313" key="3">
    <source>
        <dbReference type="Proteomes" id="UP000320390"/>
    </source>
</evidence>
<protein>
    <submittedName>
        <fullName evidence="2">Uncharacterized protein</fullName>
    </submittedName>
</protein>
<reference evidence="2 3" key="1">
    <citation type="submission" date="2019-02" db="EMBL/GenBank/DDBJ databases">
        <title>Deep-cultivation of Planctomycetes and their phenomic and genomic characterization uncovers novel biology.</title>
        <authorList>
            <person name="Wiegand S."/>
            <person name="Jogler M."/>
            <person name="Boedeker C."/>
            <person name="Pinto D."/>
            <person name="Vollmers J."/>
            <person name="Rivas-Marin E."/>
            <person name="Kohn T."/>
            <person name="Peeters S.H."/>
            <person name="Heuer A."/>
            <person name="Rast P."/>
            <person name="Oberbeckmann S."/>
            <person name="Bunk B."/>
            <person name="Jeske O."/>
            <person name="Meyerdierks A."/>
            <person name="Storesund J.E."/>
            <person name="Kallscheuer N."/>
            <person name="Luecker S."/>
            <person name="Lage O.M."/>
            <person name="Pohl T."/>
            <person name="Merkel B.J."/>
            <person name="Hornburger P."/>
            <person name="Mueller R.-W."/>
            <person name="Bruemmer F."/>
            <person name="Labrenz M."/>
            <person name="Spormann A.M."/>
            <person name="Op den Camp H."/>
            <person name="Overmann J."/>
            <person name="Amann R."/>
            <person name="Jetten M.S.M."/>
            <person name="Mascher T."/>
            <person name="Medema M.H."/>
            <person name="Devos D.P."/>
            <person name="Kaster A.-K."/>
            <person name="Ovreas L."/>
            <person name="Rohde M."/>
            <person name="Galperin M.Y."/>
            <person name="Jogler C."/>
        </authorList>
    </citation>
    <scope>NUCLEOTIDE SEQUENCE [LARGE SCALE GENOMIC DNA]</scope>
    <source>
        <strain evidence="2 3">Poly30</strain>
    </source>
</reference>
<feature type="transmembrane region" description="Helical" evidence="1">
    <location>
        <begin position="37"/>
        <end position="66"/>
    </location>
</feature>
<organism evidence="2 3">
    <name type="scientific">Saltatorellus ferox</name>
    <dbReference type="NCBI Taxonomy" id="2528018"/>
    <lineage>
        <taxon>Bacteria</taxon>
        <taxon>Pseudomonadati</taxon>
        <taxon>Planctomycetota</taxon>
        <taxon>Planctomycetia</taxon>
        <taxon>Planctomycetia incertae sedis</taxon>
        <taxon>Saltatorellus</taxon>
    </lineage>
</organism>
<gene>
    <name evidence="2" type="ORF">Poly30_46500</name>
</gene>
<evidence type="ECO:0000313" key="2">
    <source>
        <dbReference type="EMBL" id="QDV09093.1"/>
    </source>
</evidence>
<proteinExistence type="predicted"/>
<name>A0A518EYE0_9BACT</name>
<keyword evidence="1" id="KW-1133">Transmembrane helix</keyword>
<sequence>MKKDVSALRAVAVALPVRVKRVAKIKLLKKKSSARRLATMGVAFLAAGALALIVLGLASAMALFGLASAIAAVLDVPLWGGLAITGFGVLAGSAAAVVIGWKRYSSKRRDDIRKALDEIGLSHYRTPSPPAQGSTPS</sequence>
<dbReference type="Proteomes" id="UP000320390">
    <property type="component" value="Chromosome"/>
</dbReference>
<evidence type="ECO:0000256" key="1">
    <source>
        <dbReference type="SAM" id="Phobius"/>
    </source>
</evidence>
<feature type="transmembrane region" description="Helical" evidence="1">
    <location>
        <begin position="78"/>
        <end position="101"/>
    </location>
</feature>
<dbReference type="EMBL" id="CP036434">
    <property type="protein sequence ID" value="QDV09093.1"/>
    <property type="molecule type" value="Genomic_DNA"/>
</dbReference>
<keyword evidence="1" id="KW-0812">Transmembrane</keyword>
<keyword evidence="1" id="KW-0472">Membrane</keyword>